<feature type="transmembrane region" description="Helical" evidence="1">
    <location>
        <begin position="97"/>
        <end position="118"/>
    </location>
</feature>
<evidence type="ECO:0000256" key="1">
    <source>
        <dbReference type="SAM" id="Phobius"/>
    </source>
</evidence>
<dbReference type="EMBL" id="JAMKFB020000021">
    <property type="protein sequence ID" value="KAL0162420.1"/>
    <property type="molecule type" value="Genomic_DNA"/>
</dbReference>
<accession>A0ABD0NLY9</accession>
<gene>
    <name evidence="2" type="ORF">M9458_041816</name>
</gene>
<dbReference type="Proteomes" id="UP001529510">
    <property type="component" value="Unassembled WGS sequence"/>
</dbReference>
<keyword evidence="1" id="KW-0812">Transmembrane</keyword>
<evidence type="ECO:0000313" key="3">
    <source>
        <dbReference type="Proteomes" id="UP001529510"/>
    </source>
</evidence>
<protein>
    <submittedName>
        <fullName evidence="2">Uncharacterized protein</fullName>
    </submittedName>
</protein>
<name>A0ABD0NLY9_CIRMR</name>
<reference evidence="2 3" key="1">
    <citation type="submission" date="2024-05" db="EMBL/GenBank/DDBJ databases">
        <title>Genome sequencing and assembly of Indian major carp, Cirrhinus mrigala (Hamilton, 1822).</title>
        <authorList>
            <person name="Mohindra V."/>
            <person name="Chowdhury L.M."/>
            <person name="Lal K."/>
            <person name="Jena J.K."/>
        </authorList>
    </citation>
    <scope>NUCLEOTIDE SEQUENCE [LARGE SCALE GENOMIC DNA]</scope>
    <source>
        <strain evidence="2">CM1030</strain>
        <tissue evidence="2">Blood</tissue>
    </source>
</reference>
<comment type="caution">
    <text evidence="2">The sequence shown here is derived from an EMBL/GenBank/DDBJ whole genome shotgun (WGS) entry which is preliminary data.</text>
</comment>
<organism evidence="2 3">
    <name type="scientific">Cirrhinus mrigala</name>
    <name type="common">Mrigala</name>
    <dbReference type="NCBI Taxonomy" id="683832"/>
    <lineage>
        <taxon>Eukaryota</taxon>
        <taxon>Metazoa</taxon>
        <taxon>Chordata</taxon>
        <taxon>Craniata</taxon>
        <taxon>Vertebrata</taxon>
        <taxon>Euteleostomi</taxon>
        <taxon>Actinopterygii</taxon>
        <taxon>Neopterygii</taxon>
        <taxon>Teleostei</taxon>
        <taxon>Ostariophysi</taxon>
        <taxon>Cypriniformes</taxon>
        <taxon>Cyprinidae</taxon>
        <taxon>Labeoninae</taxon>
        <taxon>Labeonini</taxon>
        <taxon>Cirrhinus</taxon>
    </lineage>
</organism>
<keyword evidence="1" id="KW-1133">Transmembrane helix</keyword>
<dbReference type="AlphaFoldDB" id="A0ABD0NLY9"/>
<sequence length="181" mass="19414">PPGPEEPVAAPLALDGSIPPHPTVPVSGCGPFRCGPSAVWPCRSLSVTFTSGPLLSSPPPFWLQQAPPSLRLRLLHQSLQLALWPLDPYLHLWRSSLLLSLYLLWLSVCTVGSTYITAVASSRPMVAHALAPPSIDINMEHNSGCGLGTFHHPPSPPWTLFVILFLVVHPPPEPPPVSSAD</sequence>
<evidence type="ECO:0000313" key="2">
    <source>
        <dbReference type="EMBL" id="KAL0162420.1"/>
    </source>
</evidence>
<feature type="non-terminal residue" evidence="2">
    <location>
        <position position="1"/>
    </location>
</feature>
<keyword evidence="3" id="KW-1185">Reference proteome</keyword>
<keyword evidence="1" id="KW-0472">Membrane</keyword>
<proteinExistence type="predicted"/>